<accession>A0A242JYH1</accession>
<dbReference type="AlphaFoldDB" id="A0A242JYH1"/>
<dbReference type="Pfam" id="PF14594">
    <property type="entry name" value="Sipho_Gp37"/>
    <property type="match status" value="1"/>
</dbReference>
<name>A0A242JYH1_9ENTE</name>
<dbReference type="EMBL" id="NGMO01000003">
    <property type="protein sequence ID" value="OTP10366.1"/>
    <property type="molecule type" value="Genomic_DNA"/>
</dbReference>
<evidence type="ECO:0000313" key="3">
    <source>
        <dbReference type="Proteomes" id="UP000194933"/>
    </source>
</evidence>
<dbReference type="InterPro" id="IPR029432">
    <property type="entry name" value="Gp28/Gp37-like_dom"/>
</dbReference>
<dbReference type="STRING" id="1987383.A5844_002066"/>
<keyword evidence="3" id="KW-1185">Reference proteome</keyword>
<evidence type="ECO:0000313" key="2">
    <source>
        <dbReference type="EMBL" id="OTP10366.1"/>
    </source>
</evidence>
<evidence type="ECO:0000259" key="1">
    <source>
        <dbReference type="Pfam" id="PF14594"/>
    </source>
</evidence>
<sequence length="363" mass="41621">MANEIVIEVFKRLDNGYKSVEVLDTFKNFSLERNYSKEDTFTLILSVNENNLKTYTADNDTFLLINNKYWLFVDSVKSDDGKKLSIEGKSLLGLVKYRINQKIYDTQATMVSKIIFDLINNNAIDTDAKRKISVFNSIINQDTKSSKIAYQNSYGNVLEEISSLLDEYELGIKEIIASKKEPKVNLVIYSGIDKSKNIEFSTSMENIMNEQYEMNNYSESSVAYVFGEGEGTSRKNVVINDNLTDFARKEVYVDARDLQQTTDDKTLTDAQYKEALTTRGKQKLNEDEKILVLKGDINSHSVLFILEKDYQIGDIVKVRSAIYHLSYTTRLLGITETWDKKGYHITPQLGKESKTILDYLGRR</sequence>
<proteinExistence type="predicted"/>
<dbReference type="Proteomes" id="UP000194933">
    <property type="component" value="Unassembled WGS sequence"/>
</dbReference>
<feature type="domain" description="Gp28/Gp37-like" evidence="1">
    <location>
        <begin position="13"/>
        <end position="351"/>
    </location>
</feature>
<organism evidence="2 3">
    <name type="scientific">Candidatus Enterococcus wittei</name>
    <dbReference type="NCBI Taxonomy" id="1987383"/>
    <lineage>
        <taxon>Bacteria</taxon>
        <taxon>Bacillati</taxon>
        <taxon>Bacillota</taxon>
        <taxon>Bacilli</taxon>
        <taxon>Lactobacillales</taxon>
        <taxon>Enterococcaceae</taxon>
        <taxon>Enterococcus</taxon>
    </lineage>
</organism>
<protein>
    <recommendedName>
        <fullName evidence="1">Gp28/Gp37-like domain-containing protein</fullName>
    </recommendedName>
</protein>
<dbReference type="RefSeq" id="WP_086285118.1">
    <property type="nucleotide sequence ID" value="NZ_NGMO01000003.1"/>
</dbReference>
<comment type="caution">
    <text evidence="2">The sequence shown here is derived from an EMBL/GenBank/DDBJ whole genome shotgun (WGS) entry which is preliminary data.</text>
</comment>
<gene>
    <name evidence="2" type="ORF">A5844_002066</name>
</gene>
<reference evidence="2 3" key="1">
    <citation type="submission" date="2017-05" db="EMBL/GenBank/DDBJ databases">
        <title>The Genome Sequence of Enterococcus sp. 10A9_DIV0425.</title>
        <authorList>
            <consortium name="The Broad Institute Genomics Platform"/>
            <consortium name="The Broad Institute Genomic Center for Infectious Diseases"/>
            <person name="Earl A."/>
            <person name="Manson A."/>
            <person name="Schwartman J."/>
            <person name="Gilmore M."/>
            <person name="Abouelleil A."/>
            <person name="Cao P."/>
            <person name="Chapman S."/>
            <person name="Cusick C."/>
            <person name="Shea T."/>
            <person name="Young S."/>
            <person name="Neafsey D."/>
            <person name="Nusbaum C."/>
            <person name="Birren B."/>
        </authorList>
    </citation>
    <scope>NUCLEOTIDE SEQUENCE [LARGE SCALE GENOMIC DNA]</scope>
    <source>
        <strain evidence="2 3">10A9_DIV0425</strain>
    </source>
</reference>